<dbReference type="Proteomes" id="UP000606974">
    <property type="component" value="Unassembled WGS sequence"/>
</dbReference>
<sequence length="201" mass="21816">MPRSGEYEPSSSKNCNVLRALDDVAPGCIVDWRNDAMPKTIAAIDAVTEETLANVRGEESTSGRGSARPIEGRVESSFMTIPCAVQPQTDGPNYQHIPKCAMKCLFCAHSPGGGDGKVHGATIRKHIKNMHLKYPGLSSLSLIQSAFNVMAGDEDLIPQMRSLSYQQIVSLMQETRALQKLSTTSSKIAESRSQVKVSYSD</sequence>
<keyword evidence="2" id="KW-1185">Reference proteome</keyword>
<accession>A0A8H7DZM6</accession>
<reference evidence="1" key="1">
    <citation type="submission" date="2020-02" db="EMBL/GenBank/DDBJ databases">
        <authorList>
            <person name="Palmer J.M."/>
        </authorList>
    </citation>
    <scope>NUCLEOTIDE SEQUENCE</scope>
    <source>
        <strain evidence="1">EPUS1.4</strain>
        <tissue evidence="1">Thallus</tissue>
    </source>
</reference>
<evidence type="ECO:0000313" key="2">
    <source>
        <dbReference type="Proteomes" id="UP000606974"/>
    </source>
</evidence>
<dbReference type="AlphaFoldDB" id="A0A8H7DZM6"/>
<protein>
    <submittedName>
        <fullName evidence="1">Uncharacterized protein</fullName>
    </submittedName>
</protein>
<organism evidence="1 2">
    <name type="scientific">Endocarpon pusillum</name>
    <dbReference type="NCBI Taxonomy" id="364733"/>
    <lineage>
        <taxon>Eukaryota</taxon>
        <taxon>Fungi</taxon>
        <taxon>Dikarya</taxon>
        <taxon>Ascomycota</taxon>
        <taxon>Pezizomycotina</taxon>
        <taxon>Eurotiomycetes</taxon>
        <taxon>Chaetothyriomycetidae</taxon>
        <taxon>Verrucariales</taxon>
        <taxon>Verrucariaceae</taxon>
        <taxon>Endocarpon</taxon>
    </lineage>
</organism>
<name>A0A8H7DZM6_9EURO</name>
<gene>
    <name evidence="1" type="ORF">GJ744_003691</name>
</gene>
<evidence type="ECO:0000313" key="1">
    <source>
        <dbReference type="EMBL" id="KAF7503500.1"/>
    </source>
</evidence>
<proteinExistence type="predicted"/>
<dbReference type="EMBL" id="JAACFV010000175">
    <property type="protein sequence ID" value="KAF7503500.1"/>
    <property type="molecule type" value="Genomic_DNA"/>
</dbReference>
<comment type="caution">
    <text evidence="1">The sequence shown here is derived from an EMBL/GenBank/DDBJ whole genome shotgun (WGS) entry which is preliminary data.</text>
</comment>